<dbReference type="EMBL" id="JARLKY010000020">
    <property type="protein sequence ID" value="MEC0227425.1"/>
    <property type="molecule type" value="Genomic_DNA"/>
</dbReference>
<dbReference type="Proteomes" id="UP001338137">
    <property type="component" value="Unassembled WGS sequence"/>
</dbReference>
<keyword evidence="2" id="KW-0540">Nuclease</keyword>
<dbReference type="InterPro" id="IPR002711">
    <property type="entry name" value="HNH"/>
</dbReference>
<dbReference type="RefSeq" id="WP_326071779.1">
    <property type="nucleotide sequence ID" value="NZ_JARLKY010000020.1"/>
</dbReference>
<sequence>MACGFDFEVFYGQVGHGFIQVHHLVPLHSIRKTYKLHPIKDLRPVCANCHAIIHKHKPS</sequence>
<gene>
    <name evidence="2" type="ORF">P4I72_09850</name>
</gene>
<keyword evidence="2" id="KW-0378">Hydrolase</keyword>
<reference evidence="2 3" key="1">
    <citation type="submission" date="2023-03" db="EMBL/GenBank/DDBJ databases">
        <title>Bacillus Genome Sequencing.</title>
        <authorList>
            <person name="Dunlap C."/>
        </authorList>
    </citation>
    <scope>NUCLEOTIDE SEQUENCE [LARGE SCALE GENOMIC DNA]</scope>
    <source>
        <strain evidence="2 3">BD-533</strain>
    </source>
</reference>
<evidence type="ECO:0000313" key="2">
    <source>
        <dbReference type="EMBL" id="MEC0227425.1"/>
    </source>
</evidence>
<dbReference type="GO" id="GO:0004519">
    <property type="term" value="F:endonuclease activity"/>
    <property type="evidence" value="ECO:0007669"/>
    <property type="project" value="UniProtKB-KW"/>
</dbReference>
<proteinExistence type="predicted"/>
<name>A0ABU6G1G9_9BACL</name>
<evidence type="ECO:0000259" key="1">
    <source>
        <dbReference type="Pfam" id="PF01844"/>
    </source>
</evidence>
<organism evidence="2 3">
    <name type="scientific">Paenibacillus alba</name>
    <dbReference type="NCBI Taxonomy" id="1197127"/>
    <lineage>
        <taxon>Bacteria</taxon>
        <taxon>Bacillati</taxon>
        <taxon>Bacillota</taxon>
        <taxon>Bacilli</taxon>
        <taxon>Bacillales</taxon>
        <taxon>Paenibacillaceae</taxon>
        <taxon>Paenibacillus</taxon>
    </lineage>
</organism>
<keyword evidence="3" id="KW-1185">Reference proteome</keyword>
<protein>
    <submittedName>
        <fullName evidence="2">HNH endonuclease</fullName>
    </submittedName>
</protein>
<comment type="caution">
    <text evidence="2">The sequence shown here is derived from an EMBL/GenBank/DDBJ whole genome shotgun (WGS) entry which is preliminary data.</text>
</comment>
<accession>A0ABU6G1G9</accession>
<feature type="domain" description="HNH" evidence="1">
    <location>
        <begin position="17"/>
        <end position="55"/>
    </location>
</feature>
<keyword evidence="2" id="KW-0255">Endonuclease</keyword>
<dbReference type="Pfam" id="PF01844">
    <property type="entry name" value="HNH"/>
    <property type="match status" value="1"/>
</dbReference>
<evidence type="ECO:0000313" key="3">
    <source>
        <dbReference type="Proteomes" id="UP001338137"/>
    </source>
</evidence>